<dbReference type="UniPathway" id="UPA00895"/>
<reference evidence="12 13" key="1">
    <citation type="submission" date="2020-07" db="EMBL/GenBank/DDBJ databases">
        <title>Complete genome sequence for Sandaracinobacter sp. M6.</title>
        <authorList>
            <person name="Tang Y."/>
            <person name="Liu Q."/>
            <person name="Guo Z."/>
            <person name="Lei P."/>
            <person name="Huang B."/>
        </authorList>
    </citation>
    <scope>NUCLEOTIDE SEQUENCE [LARGE SCALE GENOMIC DNA]</scope>
    <source>
        <strain evidence="12 13">M6</strain>
    </source>
</reference>
<evidence type="ECO:0000259" key="10">
    <source>
        <dbReference type="Pfam" id="PF03713"/>
    </source>
</evidence>
<dbReference type="InterPro" id="IPR012347">
    <property type="entry name" value="Ferritin-like"/>
</dbReference>
<proteinExistence type="predicted"/>
<feature type="transmembrane region" description="Helical" evidence="8">
    <location>
        <begin position="178"/>
        <end position="207"/>
    </location>
</feature>
<organism evidence="12 13">
    <name type="scientific">Sandaracinobacteroides saxicola</name>
    <dbReference type="NCBI Taxonomy" id="2759707"/>
    <lineage>
        <taxon>Bacteria</taxon>
        <taxon>Pseudomonadati</taxon>
        <taxon>Pseudomonadota</taxon>
        <taxon>Alphaproteobacteria</taxon>
        <taxon>Sphingomonadales</taxon>
        <taxon>Sphingosinicellaceae</taxon>
        <taxon>Sandaracinobacteroides</taxon>
    </lineage>
</organism>
<dbReference type="Pfam" id="PF00462">
    <property type="entry name" value="Glutaredoxin"/>
    <property type="match status" value="1"/>
</dbReference>
<dbReference type="EMBL" id="CP059851">
    <property type="protein sequence ID" value="QMW23397.1"/>
    <property type="molecule type" value="Genomic_DNA"/>
</dbReference>
<evidence type="ECO:0000256" key="7">
    <source>
        <dbReference type="ARBA" id="ARBA00023136"/>
    </source>
</evidence>
<evidence type="ECO:0000259" key="9">
    <source>
        <dbReference type="Pfam" id="PF00462"/>
    </source>
</evidence>
<dbReference type="AlphaFoldDB" id="A0A7G5IJ55"/>
<feature type="transmembrane region" description="Helical" evidence="8">
    <location>
        <begin position="100"/>
        <end position="118"/>
    </location>
</feature>
<evidence type="ECO:0000313" key="13">
    <source>
        <dbReference type="Proteomes" id="UP000515292"/>
    </source>
</evidence>
<keyword evidence="5 8" id="KW-0812">Transmembrane</keyword>
<feature type="domain" description="DUF305" evidence="10">
    <location>
        <begin position="270"/>
        <end position="357"/>
    </location>
</feature>
<protein>
    <recommendedName>
        <fullName evidence="4">Methylamine utilization protein MauE</fullName>
    </recommendedName>
</protein>
<dbReference type="Gene3D" id="1.20.1260.10">
    <property type="match status" value="1"/>
</dbReference>
<evidence type="ECO:0000313" key="12">
    <source>
        <dbReference type="EMBL" id="QMW23397.1"/>
    </source>
</evidence>
<dbReference type="InterPro" id="IPR036249">
    <property type="entry name" value="Thioredoxin-like_sf"/>
</dbReference>
<dbReference type="InterPro" id="IPR005183">
    <property type="entry name" value="DUF305_CopM-like"/>
</dbReference>
<gene>
    <name evidence="12" type="ORF">H3309_02520</name>
</gene>
<evidence type="ECO:0000259" key="11">
    <source>
        <dbReference type="Pfam" id="PF07291"/>
    </source>
</evidence>
<keyword evidence="13" id="KW-1185">Reference proteome</keyword>
<accession>A0A7G5IJ55</accession>
<feature type="transmembrane region" description="Helical" evidence="8">
    <location>
        <begin position="130"/>
        <end position="157"/>
    </location>
</feature>
<feature type="domain" description="Glutaredoxin" evidence="9">
    <location>
        <begin position="14"/>
        <end position="75"/>
    </location>
</feature>
<dbReference type="PANTHER" id="PTHR36933:SF1">
    <property type="entry name" value="SLL0788 PROTEIN"/>
    <property type="match status" value="1"/>
</dbReference>
<dbReference type="GO" id="GO:0016020">
    <property type="term" value="C:membrane"/>
    <property type="evidence" value="ECO:0007669"/>
    <property type="project" value="UniProtKB-SubCell"/>
</dbReference>
<dbReference type="PANTHER" id="PTHR36933">
    <property type="entry name" value="SLL0788 PROTEIN"/>
    <property type="match status" value="1"/>
</dbReference>
<comment type="function">
    <text evidence="1">May be specifically involved in the processing, transport, and/or maturation of the MADH beta-subunit.</text>
</comment>
<feature type="domain" description="Methylamine utilisation protein MauE" evidence="11">
    <location>
        <begin position="124"/>
        <end position="250"/>
    </location>
</feature>
<evidence type="ECO:0000256" key="6">
    <source>
        <dbReference type="ARBA" id="ARBA00022989"/>
    </source>
</evidence>
<evidence type="ECO:0000256" key="4">
    <source>
        <dbReference type="ARBA" id="ARBA00019078"/>
    </source>
</evidence>
<dbReference type="InterPro" id="IPR002109">
    <property type="entry name" value="Glutaredoxin"/>
</dbReference>
<keyword evidence="7 8" id="KW-0472">Membrane</keyword>
<dbReference type="SUPFAM" id="SSF52833">
    <property type="entry name" value="Thioredoxin-like"/>
    <property type="match status" value="1"/>
</dbReference>
<evidence type="ECO:0000256" key="5">
    <source>
        <dbReference type="ARBA" id="ARBA00022692"/>
    </source>
</evidence>
<dbReference type="KEGG" id="sand:H3309_02520"/>
<evidence type="ECO:0000256" key="1">
    <source>
        <dbReference type="ARBA" id="ARBA00003475"/>
    </source>
</evidence>
<comment type="subcellular location">
    <subcellularLocation>
        <location evidence="2">Membrane</location>
        <topology evidence="2">Multi-pass membrane protein</topology>
    </subcellularLocation>
</comment>
<sequence>MLDASNKSSGKTAVIYRMEIPGHTCPHGLKALHLLKRAGYAIEDHRLATREETDAFKAELEVATTPQIFIGGQRIGGHDDLRRFLGKPVTDPKVTSYRPVIAVFTMTALLAMAASYAVSGNAFTLRAAEWFIGFSMVVLALLKLQNVETFATMFLNYDLLAKRWVPYGYIYPFAEGAAGLLMVAGVLTWLSVPIALFIGTIGAVSVFKAVYVDRRDIKCACVGGSSNVPLGFVSLTENLMMIGMAIWMAIGSVGLLPMAAHADRHAEHVETSSQTATETASTTAFRAAHDAMMKGMNQRYTGDADIDFMRGMIPHHKGAVLMANVALRHGRDPEVRKLAQDVVRAQQSEISQMKSWLDRNDQLRPRP</sequence>
<dbReference type="GO" id="GO:0030416">
    <property type="term" value="P:methylamine metabolic process"/>
    <property type="evidence" value="ECO:0007669"/>
    <property type="project" value="InterPro"/>
</dbReference>
<feature type="transmembrane region" description="Helical" evidence="8">
    <location>
        <begin position="239"/>
        <end position="260"/>
    </location>
</feature>
<dbReference type="Gene3D" id="3.40.30.10">
    <property type="entry name" value="Glutaredoxin"/>
    <property type="match status" value="1"/>
</dbReference>
<evidence type="ECO:0000256" key="3">
    <source>
        <dbReference type="ARBA" id="ARBA00004856"/>
    </source>
</evidence>
<keyword evidence="6 8" id="KW-1133">Transmembrane helix</keyword>
<dbReference type="Pfam" id="PF07291">
    <property type="entry name" value="MauE"/>
    <property type="match status" value="1"/>
</dbReference>
<evidence type="ECO:0000256" key="2">
    <source>
        <dbReference type="ARBA" id="ARBA00004141"/>
    </source>
</evidence>
<comment type="pathway">
    <text evidence="3">One-carbon metabolism; methylamine degradation.</text>
</comment>
<evidence type="ECO:0000256" key="8">
    <source>
        <dbReference type="SAM" id="Phobius"/>
    </source>
</evidence>
<dbReference type="Pfam" id="PF03713">
    <property type="entry name" value="DUF305"/>
    <property type="match status" value="1"/>
</dbReference>
<name>A0A7G5IJ55_9SPHN</name>
<dbReference type="Proteomes" id="UP000515292">
    <property type="component" value="Chromosome"/>
</dbReference>
<dbReference type="InterPro" id="IPR009908">
    <property type="entry name" value="Methylamine_util_MauE"/>
</dbReference>
<dbReference type="PROSITE" id="PS51354">
    <property type="entry name" value="GLUTAREDOXIN_2"/>
    <property type="match status" value="1"/>
</dbReference>